<feature type="compositionally biased region" description="Low complexity" evidence="1">
    <location>
        <begin position="428"/>
        <end position="445"/>
    </location>
</feature>
<feature type="region of interest" description="Disordered" evidence="1">
    <location>
        <begin position="971"/>
        <end position="1064"/>
    </location>
</feature>
<feature type="compositionally biased region" description="Basic and acidic residues" evidence="1">
    <location>
        <begin position="224"/>
        <end position="236"/>
    </location>
</feature>
<feature type="compositionally biased region" description="Basic and acidic residues" evidence="1">
    <location>
        <begin position="145"/>
        <end position="201"/>
    </location>
</feature>
<dbReference type="OrthoDB" id="1938945at2759"/>
<accession>A0A3S3PRT6</accession>
<feature type="region of interest" description="Disordered" evidence="1">
    <location>
        <begin position="606"/>
        <end position="667"/>
    </location>
</feature>
<feature type="compositionally biased region" description="Basic and acidic residues" evidence="1">
    <location>
        <begin position="376"/>
        <end position="385"/>
    </location>
</feature>
<feature type="compositionally biased region" description="Basic and acidic residues" evidence="1">
    <location>
        <begin position="244"/>
        <end position="343"/>
    </location>
</feature>
<name>A0A3S3PRT6_9MAGN</name>
<feature type="compositionally biased region" description="Basic and acidic residues" evidence="1">
    <location>
        <begin position="108"/>
        <end position="138"/>
    </location>
</feature>
<gene>
    <name evidence="2" type="ORF">CKAN_02585100</name>
</gene>
<feature type="compositionally biased region" description="Basic and acidic residues" evidence="1">
    <location>
        <begin position="979"/>
        <end position="993"/>
    </location>
</feature>
<dbReference type="AlphaFoldDB" id="A0A3S3PRT6"/>
<dbReference type="Proteomes" id="UP000283530">
    <property type="component" value="Unassembled WGS sequence"/>
</dbReference>
<feature type="compositionally biased region" description="Polar residues" evidence="1">
    <location>
        <begin position="526"/>
        <end position="545"/>
    </location>
</feature>
<evidence type="ECO:0000256" key="1">
    <source>
        <dbReference type="SAM" id="MobiDB-lite"/>
    </source>
</evidence>
<protein>
    <submittedName>
        <fullName evidence="2">Zinc finger CCCH domain-containing protein 13</fullName>
    </submittedName>
</protein>
<dbReference type="EMBL" id="QPKB01000012">
    <property type="protein sequence ID" value="RWR96463.1"/>
    <property type="molecule type" value="Genomic_DNA"/>
</dbReference>
<dbReference type="PANTHER" id="PTHR34837:SF1">
    <property type="entry name" value="LOW PROTEIN: ZINC FINGER CCCH DOMAIN PROTEIN"/>
    <property type="match status" value="1"/>
</dbReference>
<feature type="compositionally biased region" description="Polar residues" evidence="1">
    <location>
        <begin position="1009"/>
        <end position="1025"/>
    </location>
</feature>
<feature type="compositionally biased region" description="Basic residues" evidence="1">
    <location>
        <begin position="1"/>
        <end position="15"/>
    </location>
</feature>
<feature type="compositionally biased region" description="Basic and acidic residues" evidence="1">
    <location>
        <begin position="392"/>
        <end position="419"/>
    </location>
</feature>
<comment type="caution">
    <text evidence="2">The sequence shown here is derived from an EMBL/GenBank/DDBJ whole genome shotgun (WGS) entry which is preliminary data.</text>
</comment>
<feature type="compositionally biased region" description="Polar residues" evidence="1">
    <location>
        <begin position="202"/>
        <end position="212"/>
    </location>
</feature>
<evidence type="ECO:0000313" key="2">
    <source>
        <dbReference type="EMBL" id="RWR96463.1"/>
    </source>
</evidence>
<feature type="compositionally biased region" description="Basic and acidic residues" evidence="1">
    <location>
        <begin position="84"/>
        <end position="101"/>
    </location>
</feature>
<feature type="region of interest" description="Disordered" evidence="1">
    <location>
        <begin position="515"/>
        <end position="557"/>
    </location>
</feature>
<reference evidence="2 3" key="1">
    <citation type="journal article" date="2019" name="Nat. Plants">
        <title>Stout camphor tree genome fills gaps in understanding of flowering plant genome evolution.</title>
        <authorList>
            <person name="Chaw S.M."/>
            <person name="Liu Y.C."/>
            <person name="Wu Y.W."/>
            <person name="Wang H.Y."/>
            <person name="Lin C.I."/>
            <person name="Wu C.S."/>
            <person name="Ke H.M."/>
            <person name="Chang L.Y."/>
            <person name="Hsu C.Y."/>
            <person name="Yang H.T."/>
            <person name="Sudianto E."/>
            <person name="Hsu M.H."/>
            <person name="Wu K.P."/>
            <person name="Wang L.N."/>
            <person name="Leebens-Mack J.H."/>
            <person name="Tsai I.J."/>
        </authorList>
    </citation>
    <scope>NUCLEOTIDE SEQUENCE [LARGE SCALE GENOMIC DNA]</scope>
    <source>
        <strain evidence="3">cv. Chaw 1501</strain>
        <tissue evidence="2">Young leaves</tissue>
    </source>
</reference>
<feature type="compositionally biased region" description="Basic and acidic residues" evidence="1">
    <location>
        <begin position="639"/>
        <end position="649"/>
    </location>
</feature>
<dbReference type="STRING" id="337451.A0A3S3PRT6"/>
<feature type="compositionally biased region" description="Basic and acidic residues" evidence="1">
    <location>
        <begin position="448"/>
        <end position="471"/>
    </location>
</feature>
<keyword evidence="3" id="KW-1185">Reference proteome</keyword>
<proteinExistence type="predicted"/>
<organism evidence="2 3">
    <name type="scientific">Cinnamomum micranthum f. kanehirae</name>
    <dbReference type="NCBI Taxonomy" id="337451"/>
    <lineage>
        <taxon>Eukaryota</taxon>
        <taxon>Viridiplantae</taxon>
        <taxon>Streptophyta</taxon>
        <taxon>Embryophyta</taxon>
        <taxon>Tracheophyta</taxon>
        <taxon>Spermatophyta</taxon>
        <taxon>Magnoliopsida</taxon>
        <taxon>Magnoliidae</taxon>
        <taxon>Laurales</taxon>
        <taxon>Lauraceae</taxon>
        <taxon>Cinnamomum</taxon>
    </lineage>
</organism>
<feature type="compositionally biased region" description="Basic and acidic residues" evidence="1">
    <location>
        <begin position="1026"/>
        <end position="1050"/>
    </location>
</feature>
<sequence length="1096" mass="123195">MPRSYRHKSHRQKHRDSREHSDSEEEDLSRERRRREDSGVRVSDSAEKKESPLKLQQEKDLPVDYGSSKRRRDRADSTVSDRWNGGEDRRGEEPASEKGVKGDGFGSDSEKRTKAKAAEDSKSRSSRRQESSSERKNEILVAENEEAKKGSGRVESKRKLEKDLGRKDANEHKDGKEKEKEKERGTDRDRKVTDARHEKSVDNTTGMTGSGSEKSRKQGTHTGGSDEKGHSKREVEITESQMQDESRNPESEKELERRIRKRDGSSDKDKRQEDVRTSEDRRLSSKDDRLKNGRCKDERHKDSKYRDKYQEDVDKGQRYRDDTHKEERSIDRTTDRSDKSSESRHKKAKLQGNNHDSSPCFDDQNIGNKDNRVRKRSSDELDAHSDLNSQTTKEHRIDVEKSSLTSRKLDSVADRGHSESHHHHSDVVNHSTPSSSTPKCSLSSSAHVVKDQYRHGSKKAESRDTFSEERNQPNSASTREVASAYKGTDKVSVPLPMDKQDKVDHNHLTELLVENAACPQYGRSPKSVQQLSPMQSTEKSPSSTSGDRRYMGKAGVKRSLEVEEMGWRKNESKDTRDYSANRGRDWELPVEKNSVDDLCQVEFDGEAAPVSSTSRIASRSPSLPPPPFRSPSVLGSSEEESRVAAERKSNNRFRRNGDPNMGRGQGNAWKGVPNWPSPVTNGFIPFQHGPPSGGFHAVMQQFPSTPLFGVRPAMELNHPGVSFPMHDADRFSGHARPFGWRTPADDSCPPHMHGWDGSNGVFGDESQIYGRPDWDQNRHVMSSRAWEMNTDMWKGQNGHVMAELHPSKNELDYSARVSLDEHLSGHASQQSRSDRNQPECFLPVKTEVNRSDVTPVKSTAEEQQIIVHEKAPKSSNISSDSSGLCCMYLSLLDISVDLTSPELYQQCTSLFKMEGGPSNENKQVSPEDQIEVVESKNTSHILRDSLFPAITETACQRAMDLYKKQQMKVKISAASSDSSKVDEVSPASGREELAPAQHHSSPDHMLLGLSSNEEGGDKTSSNSKQDLPDDSKEHQSDSKPELSDDSKEHQSNTISHTISGPIVSTDGSQAFEALMLESDECRVNLSRIHIPPESTH</sequence>
<dbReference type="PANTHER" id="PTHR34837">
    <property type="entry name" value="OS05G0595500 PROTEIN"/>
    <property type="match status" value="1"/>
</dbReference>
<feature type="compositionally biased region" description="Basic and acidic residues" evidence="1">
    <location>
        <begin position="34"/>
        <end position="62"/>
    </location>
</feature>
<evidence type="ECO:0000313" key="3">
    <source>
        <dbReference type="Proteomes" id="UP000283530"/>
    </source>
</evidence>
<feature type="compositionally biased region" description="Low complexity" evidence="1">
    <location>
        <begin position="611"/>
        <end position="621"/>
    </location>
</feature>
<feature type="region of interest" description="Disordered" evidence="1">
    <location>
        <begin position="1"/>
        <end position="499"/>
    </location>
</feature>